<dbReference type="EMBL" id="JACARF010000014">
    <property type="protein sequence ID" value="NWE76281.1"/>
    <property type="molecule type" value="Genomic_DNA"/>
</dbReference>
<organism evidence="8 9">
    <name type="scientific">Pseudomonas yamanorum</name>
    <dbReference type="NCBI Taxonomy" id="515393"/>
    <lineage>
        <taxon>Bacteria</taxon>
        <taxon>Pseudomonadati</taxon>
        <taxon>Pseudomonadota</taxon>
        <taxon>Gammaproteobacteria</taxon>
        <taxon>Pseudomonadales</taxon>
        <taxon>Pseudomonadaceae</taxon>
        <taxon>Pseudomonas</taxon>
    </lineage>
</organism>
<dbReference type="SUPFAM" id="SSF52058">
    <property type="entry name" value="L domain-like"/>
    <property type="match status" value="1"/>
</dbReference>
<sequence length="1975" mass="220229">MADPITPAALPDTLYEFMMQQRAPLMAEPEWQVLQALDAMRASFDDFFGALNHEERLEYVRLQGAWVEAQKALEQAVLELTDAFRQQALASLRSELKILTGQDIDPSVARIHTRYLQPASRVRRASSGAGGTVEVASITFWDAACMSYDGLTGWSYPGRTGLADASYLDAGINATAGQFIALVRRLDIGGQLKTRLDQALMANAALGSCLMGLATTEFEFALIEALKNTTASRVDRDKYQYVKRALTGEVRWGSMEEMLLFVPHGMDNVSWVPQSLGLTGQYVGPPPGDRLTIPHLVFSVSGCNGAFSFFPNRPGGSLRHHGSHREACQEFHVAFQAFYRSGHVDWLYQMMLLRDCARLKQIVKVTPPPDAGLLAKLLYSLAQAIPRVDGVKQIGYVRTPVEKVPIVSLYDFYVRRSRANLQELANETSGFMTTLIELFQALITEILDVLLIPAPGALKGLGRVRALAMFVAMEQALVEGGALALQGEPGEFLQGLVDVADLLIGSRLHTRLDRSVQRRHQRLFQRLSVPRAGASNHQALTNPQVLERMLGTPDIPARDLDILLDSSATSRQTLNQVWQGVRPSASLTEAVNRFRADRLIEWVAQGADPGVPSLVGAVEVMAPLLTQLDNWPAETALSIENQQGLEVRRYSKMASSPATDVIRVTRLENHQFAYATARRISIDFPQAIAELLPAVFAGGTQPLRQQLAALAKALKIDLFEALTQFADASRSVPGGAGASVRRLLPDSIGHEYPVPAVITQLRALYPELSQARLLEVLREHPLSEHQQTQLLHSQLQPEALYDALRAALQAARRSAIVDGVFHPRRFNRQTQAWAAAFADGVLRDVTGLALVVSPAKQAVPYVSRRAGDQTVVVIDQNRGRFSPFFQGEGLVGAMFTGADSFYQAVLIQLSENDQRRFGVSTQQAITGFRYRVAQALLSNRVSDGSFYPCQRAIEHYASAVDAARLEPQPDALGLYRLGADRYLFLDSAFLKVVQGEPPQPWRVQHPVLKDAYAPVLSHNSAGSWHHEWENPLTWDGHKPFHRLGPLVSTLSPDDIMRIQQISGVSPDILRRMHVRNERPPAVLVETIERFKVHQRVKAGMELGADFFDEVLAEVGAARADALVGRAGLGRAEQIALLEEKVLFSPPTMERYFFKALLHKSELSSDPLAQVVQRHFPGLTAAVAEELVRQTNADEARLLESGRVPWTLTPYVRWWIDYLRKARAFEGVHLPAAASGDSSKLILHTLPYIDGWPNHLRVEVWERGRLIDSIGPVDGSLKRELESVAGQYQAYIPQLNGGRQPIGNLGAFLPALLAALPEFERRVLGYTHASGVEELTLIIGDHLERNRESSQALLKIGRNSWRILPRRIADGRIGYPLSGGDELRPMDRAQVVRMRELFPSLTDTEVLDLLQDAGDSFGERKLIIDHLFRERNALNTTLQRWNDEALVSDPDSISAGLRALAVTRIQRCWAREGLTLGVAQELNLDSLDLASLPTLSAHFGHVTVLSLKNNRLTELPSHFLRSFPGLRVLYFNGNRLTRLPSLEGAPYLAVLNLAHNRLKFDLQSELELEALTGLRSLDLSFNPLGQGRQLSFYRLTNLQELSLRAAGLNRLPRGAVALRSLRSFDLRDNQISELAETDLFIYPHVHRGINLRGNPLSPQARQMLRRLGERQGQPDIDFGLWEPAASLDQRANRWLALLPPAEVQGRERDWAALQEQPMADYFFELLGSIAKFPGFVDPEYRAQRENVTRRIWALIDEALFHDGVNMIAYLPAYRFMSGGIDGWLLCLHELELHRLPQQMLAANVQSAGPAFVHYYRALRRIDALNQLIAERFAPQSTGHACTRILSYRIALATSLDLPQVLPERFSASTAIPDAQSVDTLRRAILRQESGINWPARLQRAHHWVTFLERKYTTRFASVLKRFDRALEIATDKVANGLMTEGEYLNYITVLQGARQMAKNTLIEGLTQQEWENFVVG</sequence>
<comment type="catalytic activity">
    <reaction evidence="1">
        <text>S-ubiquitinyl-[E2 ubiquitin-conjugating enzyme]-L-cysteine + [acceptor protein]-L-lysine = [E2 ubiquitin-conjugating enzyme]-L-cysteine + N(6)-ubiquitinyl-[acceptor protein]-L-lysine.</text>
        <dbReference type="EC" id="2.3.2.27"/>
    </reaction>
</comment>
<comment type="similarity">
    <text evidence="6">Belongs to the LRR-containing bacterial E3 ligase family.</text>
</comment>
<dbReference type="EC" id="2.3.2.27" evidence="2"/>
<keyword evidence="6" id="KW-0964">Secreted</keyword>
<evidence type="ECO:0000256" key="2">
    <source>
        <dbReference type="ARBA" id="ARBA00012483"/>
    </source>
</evidence>
<dbReference type="InterPro" id="IPR029487">
    <property type="entry name" value="NEL_dom"/>
</dbReference>
<accession>A0A7Y8FCS3</accession>
<proteinExistence type="inferred from homology"/>
<keyword evidence="4" id="KW-0677">Repeat</keyword>
<evidence type="ECO:0000256" key="4">
    <source>
        <dbReference type="ARBA" id="ARBA00022737"/>
    </source>
</evidence>
<dbReference type="GO" id="GO:0016567">
    <property type="term" value="P:protein ubiquitination"/>
    <property type="evidence" value="ECO:0007669"/>
    <property type="project" value="InterPro"/>
</dbReference>
<dbReference type="InterPro" id="IPR050216">
    <property type="entry name" value="LRR_domain-containing"/>
</dbReference>
<dbReference type="PROSITE" id="PS51450">
    <property type="entry name" value="LRR"/>
    <property type="match status" value="1"/>
</dbReference>
<dbReference type="Gene3D" id="3.80.10.10">
    <property type="entry name" value="Ribonuclease Inhibitor"/>
    <property type="match status" value="1"/>
</dbReference>
<dbReference type="Proteomes" id="UP000537188">
    <property type="component" value="Unassembled WGS sequence"/>
</dbReference>
<evidence type="ECO:0000313" key="8">
    <source>
        <dbReference type="EMBL" id="NWE76281.1"/>
    </source>
</evidence>
<comment type="caution">
    <text evidence="6">Lacks conserved residue(s) required for the propagation of feature annotation.</text>
</comment>
<evidence type="ECO:0000256" key="1">
    <source>
        <dbReference type="ARBA" id="ARBA00000900"/>
    </source>
</evidence>
<comment type="caution">
    <text evidence="8">The sequence shown here is derived from an EMBL/GenBank/DDBJ whole genome shotgun (WGS) entry which is preliminary data.</text>
</comment>
<dbReference type="GO" id="GO:0061630">
    <property type="term" value="F:ubiquitin protein ligase activity"/>
    <property type="evidence" value="ECO:0007669"/>
    <property type="project" value="UniProtKB-EC"/>
</dbReference>
<dbReference type="InterPro" id="IPR003591">
    <property type="entry name" value="Leu-rich_rpt_typical-subtyp"/>
</dbReference>
<evidence type="ECO:0000256" key="3">
    <source>
        <dbReference type="ARBA" id="ARBA00022614"/>
    </source>
</evidence>
<name>A0A7Y8FCS3_9PSED</name>
<feature type="domain" description="NEL" evidence="7">
    <location>
        <begin position="1685"/>
        <end position="1975"/>
    </location>
</feature>
<evidence type="ECO:0000259" key="7">
    <source>
        <dbReference type="PROSITE" id="PS52053"/>
    </source>
</evidence>
<dbReference type="InterPro" id="IPR032675">
    <property type="entry name" value="LRR_dom_sf"/>
</dbReference>
<dbReference type="Pfam" id="PF13855">
    <property type="entry name" value="LRR_8"/>
    <property type="match status" value="2"/>
</dbReference>
<evidence type="ECO:0000256" key="5">
    <source>
        <dbReference type="ARBA" id="ARBA00023026"/>
    </source>
</evidence>
<keyword evidence="5" id="KW-0843">Virulence</keyword>
<keyword evidence="6" id="KW-1035">Host cytoplasm</keyword>
<dbReference type="GO" id="GO:0005737">
    <property type="term" value="C:cytoplasm"/>
    <property type="evidence" value="ECO:0007669"/>
    <property type="project" value="TreeGrafter"/>
</dbReference>
<dbReference type="RefSeq" id="WP_177113831.1">
    <property type="nucleotide sequence ID" value="NZ_JACARF010000014.1"/>
</dbReference>
<keyword evidence="3" id="KW-0433">Leucine-rich repeat</keyword>
<protein>
    <recommendedName>
        <fullName evidence="2">RING-type E3 ubiquitin transferase</fullName>
        <ecNumber evidence="2">2.3.2.27</ecNumber>
    </recommendedName>
</protein>
<dbReference type="Gene3D" id="1.20.58.360">
    <property type="entry name" value="Shigella T3SS effector IpaH defines"/>
    <property type="match status" value="1"/>
</dbReference>
<keyword evidence="6" id="KW-0833">Ubl conjugation pathway</keyword>
<evidence type="ECO:0000313" key="9">
    <source>
        <dbReference type="Proteomes" id="UP000537188"/>
    </source>
</evidence>
<dbReference type="GO" id="GO:0005576">
    <property type="term" value="C:extracellular region"/>
    <property type="evidence" value="ECO:0007669"/>
    <property type="project" value="UniProtKB-UniRule"/>
</dbReference>
<gene>
    <name evidence="8" type="ORF">HX828_11995</name>
</gene>
<dbReference type="PANTHER" id="PTHR48051:SF1">
    <property type="entry name" value="RAS SUPPRESSOR PROTEIN 1"/>
    <property type="match status" value="1"/>
</dbReference>
<dbReference type="PANTHER" id="PTHR48051">
    <property type="match status" value="1"/>
</dbReference>
<dbReference type="Pfam" id="PF14496">
    <property type="entry name" value="NEL"/>
    <property type="match status" value="1"/>
</dbReference>
<dbReference type="PROSITE" id="PS52053">
    <property type="entry name" value="NEL"/>
    <property type="match status" value="1"/>
</dbReference>
<dbReference type="InterPro" id="IPR001611">
    <property type="entry name" value="Leu-rich_rpt"/>
</dbReference>
<evidence type="ECO:0000256" key="6">
    <source>
        <dbReference type="PROSITE-ProRule" id="PRU01398"/>
    </source>
</evidence>
<reference evidence="8 9" key="1">
    <citation type="submission" date="2020-04" db="EMBL/GenBank/DDBJ databases">
        <title>Molecular characterization of pseudomonads from Agaricus bisporus reveal novel blotch 2 pathogens in Western Europe.</title>
        <authorList>
            <person name="Taparia T."/>
            <person name="Krijger M."/>
            <person name="Haynes E."/>
            <person name="Elpinstone J.G."/>
            <person name="Noble R."/>
            <person name="Van Der Wolf J."/>
        </authorList>
    </citation>
    <scope>NUCLEOTIDE SEQUENCE [LARGE SCALE GENOMIC DNA]</scope>
    <source>
        <strain evidence="8 9">IPO3781</strain>
    </source>
</reference>
<dbReference type="SMART" id="SM00369">
    <property type="entry name" value="LRR_TYP"/>
    <property type="match status" value="5"/>
</dbReference>